<dbReference type="Proteomes" id="UP001231189">
    <property type="component" value="Unassembled WGS sequence"/>
</dbReference>
<keyword evidence="5" id="KW-0539">Nucleus</keyword>
<comment type="caution">
    <text evidence="7">The sequence shown here is derived from an EMBL/GenBank/DDBJ whole genome shotgun (WGS) entry which is preliminary data.</text>
</comment>
<keyword evidence="8" id="KW-1185">Reference proteome</keyword>
<dbReference type="GO" id="GO:0006355">
    <property type="term" value="P:regulation of DNA-templated transcription"/>
    <property type="evidence" value="ECO:0007669"/>
    <property type="project" value="UniProtKB-ARBA"/>
</dbReference>
<name>A0AAD8R7P7_LOLMU</name>
<dbReference type="AlphaFoldDB" id="A0AAD8R7P7"/>
<gene>
    <name evidence="7" type="ORF">QYE76_020421</name>
</gene>
<feature type="domain" description="Myb-like" evidence="6">
    <location>
        <begin position="78"/>
        <end position="132"/>
    </location>
</feature>
<dbReference type="Gene3D" id="1.10.10.60">
    <property type="entry name" value="Homeodomain-like"/>
    <property type="match status" value="2"/>
</dbReference>
<dbReference type="PANTHER" id="PTHR21654:SF84">
    <property type="entry name" value="SI:DKEY-66I24.7"/>
    <property type="match status" value="1"/>
</dbReference>
<proteinExistence type="predicted"/>
<evidence type="ECO:0000256" key="5">
    <source>
        <dbReference type="ARBA" id="ARBA00023242"/>
    </source>
</evidence>
<protein>
    <recommendedName>
        <fullName evidence="6">Myb-like domain-containing protein</fullName>
    </recommendedName>
</protein>
<dbReference type="InterPro" id="IPR001005">
    <property type="entry name" value="SANT/Myb"/>
</dbReference>
<dbReference type="InterPro" id="IPR044822">
    <property type="entry name" value="Myb_DNA-bind_4"/>
</dbReference>
<dbReference type="PANTHER" id="PTHR21654">
    <property type="entry name" value="FI21293P1"/>
    <property type="match status" value="1"/>
</dbReference>
<evidence type="ECO:0000313" key="8">
    <source>
        <dbReference type="Proteomes" id="UP001231189"/>
    </source>
</evidence>
<evidence type="ECO:0000256" key="1">
    <source>
        <dbReference type="ARBA" id="ARBA00004123"/>
    </source>
</evidence>
<dbReference type="CDD" id="cd12203">
    <property type="entry name" value="GT1"/>
    <property type="match status" value="1"/>
</dbReference>
<comment type="subcellular location">
    <subcellularLocation>
        <location evidence="1">Nucleus</location>
    </subcellularLocation>
</comment>
<sequence length="373" mass="40592">MRLKGMPLWEEVSAGMRGMGYHRSSQRCMEKWGNMNYYFKKMKDISKTRPSYFHQLEALGSSGSGGGGKAASSSPSLWPKAEVQALIQLRTSLGMRGKGSNAPLWEEVSAGMRRMGYSRSSKLCKAKWWQMNYYFDKVKDKGSNKKRPDGSRTGPFYFHQLEAFHRNKEAVGSPAGAGAGDAANAALRNGIGWSNLDMLWEGVSAGEGWSTKECMEKWNRMNYHFKNGVKGSNRKRPEESKAGPSYFHKLEALCRNKAAIGCPAGSAGAAAENANAAPPDRIEAFAVAAPLSQTAPQPYTLPPMAKNGVTITNNKGSSHDFAGVSRGTQMQASTGGNVAGNRFVLPKLPVRRSTISVKAEVEEFLKGFTDVVA</sequence>
<dbReference type="Pfam" id="PF13837">
    <property type="entry name" value="Myb_DNA-bind_4"/>
    <property type="match status" value="2"/>
</dbReference>
<dbReference type="PROSITE" id="PS50090">
    <property type="entry name" value="MYB_LIKE"/>
    <property type="match status" value="1"/>
</dbReference>
<evidence type="ECO:0000256" key="3">
    <source>
        <dbReference type="ARBA" id="ARBA00023125"/>
    </source>
</evidence>
<reference evidence="7" key="1">
    <citation type="submission" date="2023-07" db="EMBL/GenBank/DDBJ databases">
        <title>A chromosome-level genome assembly of Lolium multiflorum.</title>
        <authorList>
            <person name="Chen Y."/>
            <person name="Copetti D."/>
            <person name="Kolliker R."/>
            <person name="Studer B."/>
        </authorList>
    </citation>
    <scope>NUCLEOTIDE SEQUENCE</scope>
    <source>
        <strain evidence="7">02402/16</strain>
        <tissue evidence="7">Leaf</tissue>
    </source>
</reference>
<evidence type="ECO:0000256" key="4">
    <source>
        <dbReference type="ARBA" id="ARBA00023163"/>
    </source>
</evidence>
<organism evidence="7 8">
    <name type="scientific">Lolium multiflorum</name>
    <name type="common">Italian ryegrass</name>
    <name type="synonym">Lolium perenne subsp. multiflorum</name>
    <dbReference type="NCBI Taxonomy" id="4521"/>
    <lineage>
        <taxon>Eukaryota</taxon>
        <taxon>Viridiplantae</taxon>
        <taxon>Streptophyta</taxon>
        <taxon>Embryophyta</taxon>
        <taxon>Tracheophyta</taxon>
        <taxon>Spermatophyta</taxon>
        <taxon>Magnoliopsida</taxon>
        <taxon>Liliopsida</taxon>
        <taxon>Poales</taxon>
        <taxon>Poaceae</taxon>
        <taxon>BOP clade</taxon>
        <taxon>Pooideae</taxon>
        <taxon>Poodae</taxon>
        <taxon>Poeae</taxon>
        <taxon>Poeae Chloroplast Group 2 (Poeae type)</taxon>
        <taxon>Loliodinae</taxon>
        <taxon>Loliinae</taxon>
        <taxon>Lolium</taxon>
    </lineage>
</organism>
<accession>A0AAD8R7P7</accession>
<dbReference type="EMBL" id="JAUUTY010000006">
    <property type="protein sequence ID" value="KAK1614904.1"/>
    <property type="molecule type" value="Genomic_DNA"/>
</dbReference>
<dbReference type="GO" id="GO:0003677">
    <property type="term" value="F:DNA binding"/>
    <property type="evidence" value="ECO:0007669"/>
    <property type="project" value="UniProtKB-KW"/>
</dbReference>
<keyword evidence="4" id="KW-0804">Transcription</keyword>
<evidence type="ECO:0000313" key="7">
    <source>
        <dbReference type="EMBL" id="KAK1614904.1"/>
    </source>
</evidence>
<keyword evidence="3" id="KW-0238">DNA-binding</keyword>
<evidence type="ECO:0000256" key="2">
    <source>
        <dbReference type="ARBA" id="ARBA00023015"/>
    </source>
</evidence>
<evidence type="ECO:0000259" key="6">
    <source>
        <dbReference type="PROSITE" id="PS50090"/>
    </source>
</evidence>
<keyword evidence="2" id="KW-0805">Transcription regulation</keyword>
<dbReference type="GO" id="GO:0005634">
    <property type="term" value="C:nucleus"/>
    <property type="evidence" value="ECO:0007669"/>
    <property type="project" value="UniProtKB-SubCell"/>
</dbReference>